<feature type="non-terminal residue" evidence="2">
    <location>
        <position position="133"/>
    </location>
</feature>
<name>X0THV8_9ZZZZ</name>
<evidence type="ECO:0000313" key="2">
    <source>
        <dbReference type="EMBL" id="GAF86866.1"/>
    </source>
</evidence>
<sequence length="133" mass="14340">MRNVGAGALSSFLGGRSRNKQQAALTEQARLKDDDDVLKEAGRRKAAYDTLQVLMPNATPEQLLPMAKSVVNGDIDISEIIPKQTEQKGVAAEYEALSNIYGPDKAKTMLSNKYQPKDGDGDGTKSVSQMPGE</sequence>
<comment type="caution">
    <text evidence="2">The sequence shown here is derived from an EMBL/GenBank/DDBJ whole genome shotgun (WGS) entry which is preliminary data.</text>
</comment>
<dbReference type="EMBL" id="BARS01017706">
    <property type="protein sequence ID" value="GAF86866.1"/>
    <property type="molecule type" value="Genomic_DNA"/>
</dbReference>
<protein>
    <submittedName>
        <fullName evidence="2">Uncharacterized protein</fullName>
    </submittedName>
</protein>
<gene>
    <name evidence="2" type="ORF">S01H1_28921</name>
</gene>
<reference evidence="2" key="1">
    <citation type="journal article" date="2014" name="Front. Microbiol.">
        <title>High frequency of phylogenetically diverse reductive dehalogenase-homologous genes in deep subseafloor sedimentary metagenomes.</title>
        <authorList>
            <person name="Kawai M."/>
            <person name="Futagami T."/>
            <person name="Toyoda A."/>
            <person name="Takaki Y."/>
            <person name="Nishi S."/>
            <person name="Hori S."/>
            <person name="Arai W."/>
            <person name="Tsubouchi T."/>
            <person name="Morono Y."/>
            <person name="Uchiyama I."/>
            <person name="Ito T."/>
            <person name="Fujiyama A."/>
            <person name="Inagaki F."/>
            <person name="Takami H."/>
        </authorList>
    </citation>
    <scope>NUCLEOTIDE SEQUENCE</scope>
    <source>
        <strain evidence="2">Expedition CK06-06</strain>
    </source>
</reference>
<dbReference type="AlphaFoldDB" id="X0THV8"/>
<evidence type="ECO:0000256" key="1">
    <source>
        <dbReference type="SAM" id="MobiDB-lite"/>
    </source>
</evidence>
<organism evidence="2">
    <name type="scientific">marine sediment metagenome</name>
    <dbReference type="NCBI Taxonomy" id="412755"/>
    <lineage>
        <taxon>unclassified sequences</taxon>
        <taxon>metagenomes</taxon>
        <taxon>ecological metagenomes</taxon>
    </lineage>
</organism>
<accession>X0THV8</accession>
<feature type="region of interest" description="Disordered" evidence="1">
    <location>
        <begin position="1"/>
        <end position="28"/>
    </location>
</feature>
<proteinExistence type="predicted"/>
<feature type="region of interest" description="Disordered" evidence="1">
    <location>
        <begin position="108"/>
        <end position="133"/>
    </location>
</feature>